<feature type="DNA-binding region" description="H-T-H motif" evidence="2">
    <location>
        <begin position="32"/>
        <end position="51"/>
    </location>
</feature>
<dbReference type="InterPro" id="IPR041673">
    <property type="entry name" value="TetR_C_23"/>
</dbReference>
<evidence type="ECO:0000256" key="1">
    <source>
        <dbReference type="ARBA" id="ARBA00023125"/>
    </source>
</evidence>
<dbReference type="OrthoDB" id="9798857at2"/>
<evidence type="ECO:0000256" key="2">
    <source>
        <dbReference type="PROSITE-ProRule" id="PRU00335"/>
    </source>
</evidence>
<organism evidence="4 5">
    <name type="scientific">Paremcibacter congregatus</name>
    <dbReference type="NCBI Taxonomy" id="2043170"/>
    <lineage>
        <taxon>Bacteria</taxon>
        <taxon>Pseudomonadati</taxon>
        <taxon>Pseudomonadota</taxon>
        <taxon>Alphaproteobacteria</taxon>
        <taxon>Emcibacterales</taxon>
        <taxon>Emcibacteraceae</taxon>
        <taxon>Paremcibacter</taxon>
    </lineage>
</organism>
<dbReference type="AlphaFoldDB" id="A0A2G4YQ35"/>
<dbReference type="Pfam" id="PF00440">
    <property type="entry name" value="TetR_N"/>
    <property type="match status" value="1"/>
</dbReference>
<dbReference type="PROSITE" id="PS50977">
    <property type="entry name" value="HTH_TETR_2"/>
    <property type="match status" value="1"/>
</dbReference>
<reference evidence="4 5" key="1">
    <citation type="submission" date="2017-10" db="EMBL/GenBank/DDBJ databases">
        <title>Frigbacter circumglobatus gen. nov. sp. nov., isolated from sediment cultured in situ.</title>
        <authorList>
            <person name="Zhao Z."/>
        </authorList>
    </citation>
    <scope>NUCLEOTIDE SEQUENCE [LARGE SCALE GENOMIC DNA]</scope>
    <source>
        <strain evidence="4 5">ZYL</strain>
    </source>
</reference>
<accession>A0A2G4YQ35</accession>
<feature type="domain" description="HTH tetR-type" evidence="3">
    <location>
        <begin position="9"/>
        <end position="69"/>
    </location>
</feature>
<proteinExistence type="predicted"/>
<dbReference type="InterPro" id="IPR050624">
    <property type="entry name" value="HTH-type_Tx_Regulator"/>
</dbReference>
<evidence type="ECO:0000313" key="4">
    <source>
        <dbReference type="EMBL" id="PHZ84432.1"/>
    </source>
</evidence>
<dbReference type="GO" id="GO:0003677">
    <property type="term" value="F:DNA binding"/>
    <property type="evidence" value="ECO:0007669"/>
    <property type="project" value="UniProtKB-UniRule"/>
</dbReference>
<dbReference type="Pfam" id="PF17931">
    <property type="entry name" value="TetR_C_23"/>
    <property type="match status" value="1"/>
</dbReference>
<dbReference type="Proteomes" id="UP000229730">
    <property type="component" value="Unassembled WGS sequence"/>
</dbReference>
<dbReference type="PANTHER" id="PTHR43479:SF11">
    <property type="entry name" value="ACREF_ENVCD OPERON REPRESSOR-RELATED"/>
    <property type="match status" value="1"/>
</dbReference>
<dbReference type="Gene3D" id="1.10.357.10">
    <property type="entry name" value="Tetracycline Repressor, domain 2"/>
    <property type="match status" value="1"/>
</dbReference>
<dbReference type="RefSeq" id="WP_099473369.1">
    <property type="nucleotide sequence ID" value="NZ_CAXBMK010000003.1"/>
</dbReference>
<evidence type="ECO:0000313" key="5">
    <source>
        <dbReference type="Proteomes" id="UP000229730"/>
    </source>
</evidence>
<dbReference type="SUPFAM" id="SSF48498">
    <property type="entry name" value="Tetracyclin repressor-like, C-terminal domain"/>
    <property type="match status" value="1"/>
</dbReference>
<dbReference type="InParanoid" id="A0A2G4YQ35"/>
<gene>
    <name evidence="4" type="ORF">CRD36_11505</name>
</gene>
<dbReference type="InterPro" id="IPR036271">
    <property type="entry name" value="Tet_transcr_reg_TetR-rel_C_sf"/>
</dbReference>
<dbReference type="EMBL" id="PDEM01000024">
    <property type="protein sequence ID" value="PHZ84432.1"/>
    <property type="molecule type" value="Genomic_DNA"/>
</dbReference>
<name>A0A2G4YQ35_9PROT</name>
<evidence type="ECO:0000259" key="3">
    <source>
        <dbReference type="PROSITE" id="PS50977"/>
    </source>
</evidence>
<protein>
    <recommendedName>
        <fullName evidence="3">HTH tetR-type domain-containing protein</fullName>
    </recommendedName>
</protein>
<dbReference type="PRINTS" id="PR00455">
    <property type="entry name" value="HTHTETR"/>
</dbReference>
<keyword evidence="5" id="KW-1185">Reference proteome</keyword>
<dbReference type="PANTHER" id="PTHR43479">
    <property type="entry name" value="ACREF/ENVCD OPERON REPRESSOR-RELATED"/>
    <property type="match status" value="1"/>
</dbReference>
<comment type="caution">
    <text evidence="4">The sequence shown here is derived from an EMBL/GenBank/DDBJ whole genome shotgun (WGS) entry which is preliminary data.</text>
</comment>
<sequence length="246" mass="28122">MKVSKAQKEKNRQKLILAAVALFSEKGYDQVTMKQIATQAKMADSTVYKYFANKEKFLTAYHEMVLLHSLEQARDEKQTAGFDFQEKLQYFLDIYLENLLENREFVGKSLKMMLSSPLTTLNHSFPARAALKDMVTDALTQAVAEEGFPEIPYQNAITHLMTDALFGIVLYWLKDDSEEFSDTTRMIDMALSLLTALLKSGVITKASDLATFVIKSQMMRFLDQENLFTNLMKMTSYRQKKEATAP</sequence>
<dbReference type="InterPro" id="IPR009057">
    <property type="entry name" value="Homeodomain-like_sf"/>
</dbReference>
<keyword evidence="1 2" id="KW-0238">DNA-binding</keyword>
<dbReference type="SUPFAM" id="SSF46689">
    <property type="entry name" value="Homeodomain-like"/>
    <property type="match status" value="1"/>
</dbReference>
<dbReference type="InterPro" id="IPR001647">
    <property type="entry name" value="HTH_TetR"/>
</dbReference>